<dbReference type="Pfam" id="PF13855">
    <property type="entry name" value="LRR_8"/>
    <property type="match status" value="1"/>
</dbReference>
<evidence type="ECO:0000313" key="9">
    <source>
        <dbReference type="EMBL" id="CAH3176111.1"/>
    </source>
</evidence>
<dbReference type="SMART" id="SM00369">
    <property type="entry name" value="LRR_TYP"/>
    <property type="match status" value="4"/>
</dbReference>
<dbReference type="SUPFAM" id="SSF48403">
    <property type="entry name" value="Ankyrin repeat"/>
    <property type="match status" value="1"/>
</dbReference>
<feature type="domain" description="SH3" evidence="7">
    <location>
        <begin position="802"/>
        <end position="866"/>
    </location>
</feature>
<sequence>MTTGHLHSLCRQGSVSKIQSYLEEAEDIQTKLEERIGFLGYTPLHEAANEGRIDVVRLLLENGANANAEANGQYTPLHVAASMDNVDCVVELLKHNADVTKKDEFDKTPYRTAMIMKCKKAAQILKTEEIKKAARENSPNLKDLLASISGQDILPSCVKEALLEASSCGHVDAICLLVVAGAKMPLYLKDCIIQALRLDFCEAAATLLMCYAAKHDKRRLLKYLMGEETSREEGEQAILELPCPSVPHNTMAGIRLFIANKEVFPTAVPLELALQHRRKEAAEIILLNTDCDRQRRQVDWGNLAMGEIEPAWLENIKWVETILLVSNFLQRVPDNIHFLDKLSCLDLSKNQLKTIPVCLLEMPSLCNLWLSENKIAELPKQCNWSSSLKTLDLNDNLLQALPKSMAKAKLTSLHVARNNLSHLPPWIEQMASLQLLDVSGNPRLRYVPQKLEKLNQTKSDLLIGENHQEADFLTDLDKLYLAMAEVGTELNFNMLVYSLGITSITALKDFKSKDTVILHPDEVNAIKKKLVNTSFKFDQLAQQSNVVKTCQMKGIPVIRKQDIVVTRTITCGQMAGYVCEAEWTKPGGIKEKVCLRYGETEKQLFLHEAEMANIFRHKYILDFHGVVIASSYSPYVALVEEFAEYGNLDKASEHHSVERLCRFTVQAASALEYLESKNVVHQLLQLYCMVVSDYQLKLAGIGYCEFLNDARRKHESGIPYSLPEEVVYIFAKLFSTAFISYQNQAPGFEAAEAVMDTSQNLRSKHGYLCPSHFCEVFDRCLRDNPKERPSFSEIRQSLLAIENPLKVKVERSFNAESAGFLRGETGELITLISKDRHREEKNVWLGETRSKEVGFFTAENVKEVPVSELTEDSSVPPEILARGPRAQRAYERALQIGKVKVYRGRIMILGQDRAGKTSLKKSLLGLPFDPQENSTIGVEVDPSRCELEVAQMKNWEPTERKKFDVSDFAEDIAKLVARDLNETVDQQNVSTAGSPSQKEVLLRNNLPNAATAVAAAAASATESTPDTIMVKEMEKESSDDSDLENIYQAELNIGSTSIVPNDVTELVVRYLKNLKLEEDFKAKEVVLTLWDFAGQHLYYASHCVFLSRRAIYILVYNLHKSICAKAEPRVRQGIHDVVLDNPNNETNLDHLLSWLVSVHAIAPQADQVGKDLDSQAWSVPYLRPPVIIVGTNADQPFEDPRATEKCIQKSVSGKTYEKHVIRPFFAVDNTKSNKDLGVQELRRKIVEVLNQEPYMGEEVPLSWLNFEKVVEALVAKGTYYMDLNQLVTVTRQVCRIYDGDELTAMLNFYHDLGVIVKHGQTVVLQAQWLIDLFKQLITVRPFDEIDPLFLECWLELEQSGILRMALIDHIFAEFIQKSLSKQDILDMMEVYGLITKFSLSSAESEQEQTEYFVPSQLRSSPSGLCELEPSESDPCPLYFHFLDGFCPNGFFPQLLSKCIHWCSKQRLKGPPQLFQNGARLLIGVHDIFELILLCRKRFIKVLLKKKTSSNSLAGTCATRLMANKFRYFLEETLQSLSRELSWLCNLRYELCVLCTSCSQSSEQCRKHGLVSCDHDDCQHLLQVLLGEELFCLRSFCEYTVKVHGLEKWFHLTEVKD</sequence>
<evidence type="ECO:0000259" key="8">
    <source>
        <dbReference type="PROSITE" id="PS50011"/>
    </source>
</evidence>
<dbReference type="SUPFAM" id="SSF50044">
    <property type="entry name" value="SH3-domain"/>
    <property type="match status" value="1"/>
</dbReference>
<dbReference type="Gene3D" id="1.10.10.10">
    <property type="entry name" value="Winged helix-like DNA-binding domain superfamily/Winged helix DNA-binding domain"/>
    <property type="match status" value="1"/>
</dbReference>
<dbReference type="InterPro" id="IPR036388">
    <property type="entry name" value="WH-like_DNA-bd_sf"/>
</dbReference>
<proteinExistence type="inferred from homology"/>
<evidence type="ECO:0000256" key="4">
    <source>
        <dbReference type="ARBA" id="ARBA00022737"/>
    </source>
</evidence>
<dbReference type="SUPFAM" id="SSF56112">
    <property type="entry name" value="Protein kinase-like (PK-like)"/>
    <property type="match status" value="1"/>
</dbReference>
<evidence type="ECO:0000256" key="6">
    <source>
        <dbReference type="PROSITE-ProRule" id="PRU00192"/>
    </source>
</evidence>
<comment type="caution">
    <text evidence="9">The sequence shown here is derived from an EMBL/GenBank/DDBJ whole genome shotgun (WGS) entry which is preliminary data.</text>
</comment>
<feature type="domain" description="Protein kinase" evidence="8">
    <location>
        <begin position="563"/>
        <end position="799"/>
    </location>
</feature>
<dbReference type="Pfam" id="PF12796">
    <property type="entry name" value="Ank_2"/>
    <property type="match status" value="1"/>
</dbReference>
<dbReference type="PROSITE" id="PS50011">
    <property type="entry name" value="PROTEIN_KINASE_DOM"/>
    <property type="match status" value="1"/>
</dbReference>
<name>A0ABN8R9X9_9CNID</name>
<dbReference type="EMBL" id="CALNXI010001740">
    <property type="protein sequence ID" value="CAH3176111.1"/>
    <property type="molecule type" value="Genomic_DNA"/>
</dbReference>
<dbReference type="SMART" id="SM00248">
    <property type="entry name" value="ANK"/>
    <property type="match status" value="3"/>
</dbReference>
<dbReference type="PANTHER" id="PTHR47508:SF1">
    <property type="entry name" value="NON-SPECIFIC SERINE_THREONINE PROTEIN KINASE"/>
    <property type="match status" value="1"/>
</dbReference>
<keyword evidence="10" id="KW-1185">Reference proteome</keyword>
<comment type="similarity">
    <text evidence="1">Belongs to the protein kinase superfamily. TKL Ser/Thr protein kinase family. ROCO subfamily.</text>
</comment>
<dbReference type="Pfam" id="PF07714">
    <property type="entry name" value="PK_Tyr_Ser-Thr"/>
    <property type="match status" value="1"/>
</dbReference>
<dbReference type="Gene3D" id="3.30.70.1390">
    <property type="entry name" value="ROC domain from the Parkinson's disease-associated leucine-rich repeat kinase 2"/>
    <property type="match status" value="1"/>
</dbReference>
<dbReference type="PROSITE" id="PS51450">
    <property type="entry name" value="LRR"/>
    <property type="match status" value="1"/>
</dbReference>
<feature type="repeat" description="ANK" evidence="5">
    <location>
        <begin position="39"/>
        <end position="71"/>
    </location>
</feature>
<dbReference type="Gene3D" id="1.25.40.20">
    <property type="entry name" value="Ankyrin repeat-containing domain"/>
    <property type="match status" value="1"/>
</dbReference>
<dbReference type="Pfam" id="PF07653">
    <property type="entry name" value="SH3_2"/>
    <property type="match status" value="1"/>
</dbReference>
<evidence type="ECO:0008006" key="11">
    <source>
        <dbReference type="Google" id="ProtNLM"/>
    </source>
</evidence>
<dbReference type="SUPFAM" id="SSF52058">
    <property type="entry name" value="L domain-like"/>
    <property type="match status" value="1"/>
</dbReference>
<dbReference type="PROSITE" id="PS50297">
    <property type="entry name" value="ANK_REP_REGION"/>
    <property type="match status" value="2"/>
</dbReference>
<dbReference type="InterPro" id="IPR002110">
    <property type="entry name" value="Ankyrin_rpt"/>
</dbReference>
<dbReference type="InterPro" id="IPR036770">
    <property type="entry name" value="Ankyrin_rpt-contain_sf"/>
</dbReference>
<dbReference type="Proteomes" id="UP001159427">
    <property type="component" value="Unassembled WGS sequence"/>
</dbReference>
<evidence type="ECO:0000313" key="10">
    <source>
        <dbReference type="Proteomes" id="UP001159427"/>
    </source>
</evidence>
<dbReference type="PANTHER" id="PTHR47508">
    <property type="entry name" value="SAM DOMAIN-CONTAINING PROTEIN-RELATED"/>
    <property type="match status" value="1"/>
</dbReference>
<evidence type="ECO:0000259" key="7">
    <source>
        <dbReference type="PROSITE" id="PS50002"/>
    </source>
</evidence>
<dbReference type="InterPro" id="IPR003591">
    <property type="entry name" value="Leu-rich_rpt_typical-subtyp"/>
</dbReference>
<evidence type="ECO:0000256" key="5">
    <source>
        <dbReference type="PROSITE-ProRule" id="PRU00023"/>
    </source>
</evidence>
<keyword evidence="3" id="KW-0433">Leucine-rich repeat</keyword>
<dbReference type="Gene3D" id="3.80.10.10">
    <property type="entry name" value="Ribonuclease Inhibitor"/>
    <property type="match status" value="1"/>
</dbReference>
<dbReference type="InterPro" id="IPR001611">
    <property type="entry name" value="Leu-rich_rpt"/>
</dbReference>
<dbReference type="PROSITE" id="PS50088">
    <property type="entry name" value="ANK_REPEAT"/>
    <property type="match status" value="2"/>
</dbReference>
<feature type="repeat" description="ANK" evidence="5">
    <location>
        <begin position="72"/>
        <end position="104"/>
    </location>
</feature>
<organism evidence="9 10">
    <name type="scientific">Porites evermanni</name>
    <dbReference type="NCBI Taxonomy" id="104178"/>
    <lineage>
        <taxon>Eukaryota</taxon>
        <taxon>Metazoa</taxon>
        <taxon>Cnidaria</taxon>
        <taxon>Anthozoa</taxon>
        <taxon>Hexacorallia</taxon>
        <taxon>Scleractinia</taxon>
        <taxon>Fungiina</taxon>
        <taxon>Poritidae</taxon>
        <taxon>Porites</taxon>
    </lineage>
</organism>
<dbReference type="SUPFAM" id="SSF52540">
    <property type="entry name" value="P-loop containing nucleoside triphosphate hydrolases"/>
    <property type="match status" value="1"/>
</dbReference>
<dbReference type="InterPro" id="IPR001245">
    <property type="entry name" value="Ser-Thr/Tyr_kinase_cat_dom"/>
</dbReference>
<dbReference type="InterPro" id="IPR036028">
    <property type="entry name" value="SH3-like_dom_sf"/>
</dbReference>
<evidence type="ECO:0000256" key="1">
    <source>
        <dbReference type="ARBA" id="ARBA00008171"/>
    </source>
</evidence>
<dbReference type="Gene3D" id="1.10.510.10">
    <property type="entry name" value="Transferase(Phosphotransferase) domain 1"/>
    <property type="match status" value="1"/>
</dbReference>
<dbReference type="Pfam" id="PF08477">
    <property type="entry name" value="Roc"/>
    <property type="match status" value="1"/>
</dbReference>
<keyword evidence="5" id="KW-0040">ANK repeat</keyword>
<evidence type="ECO:0000256" key="3">
    <source>
        <dbReference type="ARBA" id="ARBA00022614"/>
    </source>
</evidence>
<evidence type="ECO:0000256" key="2">
    <source>
        <dbReference type="ARBA" id="ARBA00022443"/>
    </source>
</evidence>
<dbReference type="InterPro" id="IPR000719">
    <property type="entry name" value="Prot_kinase_dom"/>
</dbReference>
<dbReference type="InterPro" id="IPR027417">
    <property type="entry name" value="P-loop_NTPase"/>
</dbReference>
<dbReference type="InterPro" id="IPR011009">
    <property type="entry name" value="Kinase-like_dom_sf"/>
</dbReference>
<dbReference type="Gene3D" id="3.40.50.300">
    <property type="entry name" value="P-loop containing nucleotide triphosphate hydrolases"/>
    <property type="match status" value="2"/>
</dbReference>
<dbReference type="InterPro" id="IPR001452">
    <property type="entry name" value="SH3_domain"/>
</dbReference>
<reference evidence="9 10" key="1">
    <citation type="submission" date="2022-05" db="EMBL/GenBank/DDBJ databases">
        <authorList>
            <consortium name="Genoscope - CEA"/>
            <person name="William W."/>
        </authorList>
    </citation>
    <scope>NUCLEOTIDE SEQUENCE [LARGE SCALE GENOMIC DNA]</scope>
</reference>
<accession>A0ABN8R9X9</accession>
<keyword evidence="2 6" id="KW-0728">SH3 domain</keyword>
<protein>
    <recommendedName>
        <fullName evidence="11">Non-specific serine/threonine protein kinase</fullName>
    </recommendedName>
</protein>
<keyword evidence="4" id="KW-0677">Repeat</keyword>
<dbReference type="InterPro" id="IPR032675">
    <property type="entry name" value="LRR_dom_sf"/>
</dbReference>
<gene>
    <name evidence="9" type="ORF">PEVE_00010502</name>
</gene>
<dbReference type="PROSITE" id="PS50002">
    <property type="entry name" value="SH3"/>
    <property type="match status" value="1"/>
</dbReference>